<feature type="compositionally biased region" description="Polar residues" evidence="1">
    <location>
        <begin position="138"/>
        <end position="147"/>
    </location>
</feature>
<feature type="region of interest" description="Disordered" evidence="1">
    <location>
        <begin position="136"/>
        <end position="165"/>
    </location>
</feature>
<dbReference type="AlphaFoldDB" id="A0A179HQL4"/>
<sequence>MSFIYLPCPLGPNHLVLGYTYAYVLKSKWRVPRPTPTPEPGPVLRQPRPQRPLVVQEALWDMEDEADRAELEREKSEPWLDFSGLVPTKPTCTGPAWDMQQPAPGYDIWAVSCPAVRAIMRGIPFIGYPSPLQHEDLTTPSAGSPSDNAAAAYAPGPVRNSLPPRRSVDDFFDRFPPGGLLNDTTPSLFNPPPLTQAGADDAFVTTANAPGQGSMGFPLGVRHHTGRRTFAPGDVVYWRARYRAFDGSASPTMPEPPSPRTQAHREKMLRLLLSHPEQRNELEDDDDIYGA</sequence>
<dbReference type="KEGG" id="plj:28886023"/>
<dbReference type="EMBL" id="LSBI01000003">
    <property type="protein sequence ID" value="OAQ92152.1"/>
    <property type="molecule type" value="Genomic_DNA"/>
</dbReference>
<reference evidence="2 3" key="1">
    <citation type="submission" date="2016-02" db="EMBL/GenBank/DDBJ databases">
        <title>Biosynthesis of antibiotic leucinostatins and their inhibition on Phytophthora in bio-control Purpureocillium lilacinum.</title>
        <authorList>
            <person name="Wang G."/>
            <person name="Liu Z."/>
            <person name="Lin R."/>
            <person name="Li E."/>
            <person name="Mao Z."/>
            <person name="Ling J."/>
            <person name="Yin W."/>
            <person name="Xie B."/>
        </authorList>
    </citation>
    <scope>NUCLEOTIDE SEQUENCE [LARGE SCALE GENOMIC DNA]</scope>
    <source>
        <strain evidence="2">PLFJ-1</strain>
    </source>
</reference>
<proteinExistence type="predicted"/>
<organism evidence="2 3">
    <name type="scientific">Purpureocillium lilacinum</name>
    <name type="common">Paecilomyces lilacinus</name>
    <dbReference type="NCBI Taxonomy" id="33203"/>
    <lineage>
        <taxon>Eukaryota</taxon>
        <taxon>Fungi</taxon>
        <taxon>Dikarya</taxon>
        <taxon>Ascomycota</taxon>
        <taxon>Pezizomycotina</taxon>
        <taxon>Sordariomycetes</taxon>
        <taxon>Hypocreomycetidae</taxon>
        <taxon>Hypocreales</taxon>
        <taxon>Ophiocordycipitaceae</taxon>
        <taxon>Purpureocillium</taxon>
    </lineage>
</organism>
<dbReference type="Proteomes" id="UP000078340">
    <property type="component" value="Unassembled WGS sequence"/>
</dbReference>
<evidence type="ECO:0000256" key="1">
    <source>
        <dbReference type="SAM" id="MobiDB-lite"/>
    </source>
</evidence>
<feature type="region of interest" description="Disordered" evidence="1">
    <location>
        <begin position="247"/>
        <end position="266"/>
    </location>
</feature>
<name>A0A179HQL4_PURLI</name>
<gene>
    <name evidence="2" type="ORF">VFPFJ_03892</name>
</gene>
<accession>A0A179HQL4</accession>
<dbReference type="GeneID" id="28886023"/>
<evidence type="ECO:0000313" key="3">
    <source>
        <dbReference type="Proteomes" id="UP000078340"/>
    </source>
</evidence>
<protein>
    <submittedName>
        <fullName evidence="2">Uncharacterized protein</fullName>
    </submittedName>
</protein>
<comment type="caution">
    <text evidence="2">The sequence shown here is derived from an EMBL/GenBank/DDBJ whole genome shotgun (WGS) entry which is preliminary data.</text>
</comment>
<evidence type="ECO:0000313" key="2">
    <source>
        <dbReference type="EMBL" id="OAQ92152.1"/>
    </source>
</evidence>